<evidence type="ECO:0000313" key="2">
    <source>
        <dbReference type="EMBL" id="WAL69535.1"/>
    </source>
</evidence>
<dbReference type="EMBL" id="CP113836">
    <property type="protein sequence ID" value="WAL69535.1"/>
    <property type="molecule type" value="Genomic_DNA"/>
</dbReference>
<sequence length="176" mass="19089">MEDTGDPARTWPPDEQAALLAERHGYGSPVVTPVLARFDNGCLAVFAPLVLGLVAAAVFSFGRGALPAVVAGFAVIGLALCSSFWFWRRNGKVRETAPRMYCFERGFVLAGAGRLRPYAWTEIDATKRTTSTRVGQADHLVRRTHLDIRTKDGELLVSLGELDHQDQVAHLAGLSG</sequence>
<keyword evidence="1" id="KW-1133">Transmembrane helix</keyword>
<gene>
    <name evidence="2" type="ORF">ORV05_17740</name>
</gene>
<keyword evidence="1" id="KW-0472">Membrane</keyword>
<name>A0ABY7BB19_9PSEU</name>
<reference evidence="2" key="1">
    <citation type="submission" date="2022-11" db="EMBL/GenBank/DDBJ databases">
        <authorList>
            <person name="Mo P."/>
        </authorList>
    </citation>
    <scope>NUCLEOTIDE SEQUENCE</scope>
    <source>
        <strain evidence="2">HUAS 11-8</strain>
    </source>
</reference>
<dbReference type="Proteomes" id="UP001163203">
    <property type="component" value="Chromosome"/>
</dbReference>
<feature type="transmembrane region" description="Helical" evidence="1">
    <location>
        <begin position="42"/>
        <end position="62"/>
    </location>
</feature>
<dbReference type="RefSeq" id="WP_268759620.1">
    <property type="nucleotide sequence ID" value="NZ_CP113836.1"/>
</dbReference>
<evidence type="ECO:0008006" key="4">
    <source>
        <dbReference type="Google" id="ProtNLM"/>
    </source>
</evidence>
<keyword evidence="3" id="KW-1185">Reference proteome</keyword>
<evidence type="ECO:0000313" key="3">
    <source>
        <dbReference type="Proteomes" id="UP001163203"/>
    </source>
</evidence>
<accession>A0ABY7BB19</accession>
<keyword evidence="1" id="KW-0812">Transmembrane</keyword>
<evidence type="ECO:0000256" key="1">
    <source>
        <dbReference type="SAM" id="Phobius"/>
    </source>
</evidence>
<proteinExistence type="predicted"/>
<protein>
    <recommendedName>
        <fullName evidence="4">PH domain-containing protein</fullName>
    </recommendedName>
</protein>
<organism evidence="2 3">
    <name type="scientific">Amycolatopsis cynarae</name>
    <dbReference type="NCBI Taxonomy" id="2995223"/>
    <lineage>
        <taxon>Bacteria</taxon>
        <taxon>Bacillati</taxon>
        <taxon>Actinomycetota</taxon>
        <taxon>Actinomycetes</taxon>
        <taxon>Pseudonocardiales</taxon>
        <taxon>Pseudonocardiaceae</taxon>
        <taxon>Amycolatopsis</taxon>
    </lineage>
</organism>
<feature type="transmembrane region" description="Helical" evidence="1">
    <location>
        <begin position="68"/>
        <end position="87"/>
    </location>
</feature>